<reference evidence="1" key="1">
    <citation type="journal article" date="2021" name="Microb. Physiol.">
        <title>Proteogenomic Insights into the Physiology of Marine, Sulfate-Reducing, Filamentous Desulfonema limicola and Desulfonema magnum.</title>
        <authorList>
            <person name="Schnaars V."/>
            <person name="Wohlbrand L."/>
            <person name="Scheve S."/>
            <person name="Hinrichs C."/>
            <person name="Reinhardt R."/>
            <person name="Rabus R."/>
        </authorList>
    </citation>
    <scope>NUCLEOTIDE SEQUENCE</scope>
    <source>
        <strain evidence="1">4be13</strain>
    </source>
</reference>
<keyword evidence="2" id="KW-1185">Reference proteome</keyword>
<dbReference type="AlphaFoldDB" id="A0A975BSI6"/>
<dbReference type="EMBL" id="CP061800">
    <property type="protein sequence ID" value="QTA90414.1"/>
    <property type="molecule type" value="Genomic_DNA"/>
</dbReference>
<dbReference type="KEGG" id="dmm:dnm_064750"/>
<sequence length="41" mass="4323">MGKSLIAGTAIASDAVPVTHNTKKSLELMGYQQKTGIDIFS</sequence>
<protein>
    <submittedName>
        <fullName evidence="1">Uncharacterized protein</fullName>
    </submittedName>
</protein>
<evidence type="ECO:0000313" key="1">
    <source>
        <dbReference type="EMBL" id="QTA90414.1"/>
    </source>
</evidence>
<organism evidence="1 2">
    <name type="scientific">Desulfonema magnum</name>
    <dbReference type="NCBI Taxonomy" id="45655"/>
    <lineage>
        <taxon>Bacteria</taxon>
        <taxon>Pseudomonadati</taxon>
        <taxon>Thermodesulfobacteriota</taxon>
        <taxon>Desulfobacteria</taxon>
        <taxon>Desulfobacterales</taxon>
        <taxon>Desulfococcaceae</taxon>
        <taxon>Desulfonema</taxon>
    </lineage>
</organism>
<name>A0A975BSI6_9BACT</name>
<evidence type="ECO:0000313" key="2">
    <source>
        <dbReference type="Proteomes" id="UP000663722"/>
    </source>
</evidence>
<gene>
    <name evidence="1" type="ORF">dnm_064750</name>
</gene>
<dbReference type="Proteomes" id="UP000663722">
    <property type="component" value="Chromosome"/>
</dbReference>
<accession>A0A975BSI6</accession>
<proteinExistence type="predicted"/>